<accession>A0AAD7ACR1</accession>
<protein>
    <submittedName>
        <fullName evidence="1">Uncharacterized protein</fullName>
    </submittedName>
</protein>
<proteinExistence type="predicted"/>
<dbReference type="EMBL" id="JARIHO010000009">
    <property type="protein sequence ID" value="KAJ7355302.1"/>
    <property type="molecule type" value="Genomic_DNA"/>
</dbReference>
<organism evidence="1 2">
    <name type="scientific">Mycena albidolilacea</name>
    <dbReference type="NCBI Taxonomy" id="1033008"/>
    <lineage>
        <taxon>Eukaryota</taxon>
        <taxon>Fungi</taxon>
        <taxon>Dikarya</taxon>
        <taxon>Basidiomycota</taxon>
        <taxon>Agaricomycotina</taxon>
        <taxon>Agaricomycetes</taxon>
        <taxon>Agaricomycetidae</taxon>
        <taxon>Agaricales</taxon>
        <taxon>Marasmiineae</taxon>
        <taxon>Mycenaceae</taxon>
        <taxon>Mycena</taxon>
    </lineage>
</organism>
<dbReference type="Proteomes" id="UP001218218">
    <property type="component" value="Unassembled WGS sequence"/>
</dbReference>
<name>A0AAD7ACR1_9AGAR</name>
<reference evidence="1" key="1">
    <citation type="submission" date="2023-03" db="EMBL/GenBank/DDBJ databases">
        <title>Massive genome expansion in bonnet fungi (Mycena s.s.) driven by repeated elements and novel gene families across ecological guilds.</title>
        <authorList>
            <consortium name="Lawrence Berkeley National Laboratory"/>
            <person name="Harder C.B."/>
            <person name="Miyauchi S."/>
            <person name="Viragh M."/>
            <person name="Kuo A."/>
            <person name="Thoen E."/>
            <person name="Andreopoulos B."/>
            <person name="Lu D."/>
            <person name="Skrede I."/>
            <person name="Drula E."/>
            <person name="Henrissat B."/>
            <person name="Morin E."/>
            <person name="Kohler A."/>
            <person name="Barry K."/>
            <person name="LaButti K."/>
            <person name="Morin E."/>
            <person name="Salamov A."/>
            <person name="Lipzen A."/>
            <person name="Mereny Z."/>
            <person name="Hegedus B."/>
            <person name="Baldrian P."/>
            <person name="Stursova M."/>
            <person name="Weitz H."/>
            <person name="Taylor A."/>
            <person name="Grigoriev I.V."/>
            <person name="Nagy L.G."/>
            <person name="Martin F."/>
            <person name="Kauserud H."/>
        </authorList>
    </citation>
    <scope>NUCLEOTIDE SEQUENCE</scope>
    <source>
        <strain evidence="1">CBHHK002</strain>
    </source>
</reference>
<comment type="caution">
    <text evidence="1">The sequence shown here is derived from an EMBL/GenBank/DDBJ whole genome shotgun (WGS) entry which is preliminary data.</text>
</comment>
<keyword evidence="2" id="KW-1185">Reference proteome</keyword>
<evidence type="ECO:0000313" key="1">
    <source>
        <dbReference type="EMBL" id="KAJ7355302.1"/>
    </source>
</evidence>
<evidence type="ECO:0000313" key="2">
    <source>
        <dbReference type="Proteomes" id="UP001218218"/>
    </source>
</evidence>
<gene>
    <name evidence="1" type="ORF">DFH08DRAFT_852137</name>
</gene>
<dbReference type="AlphaFoldDB" id="A0AAD7ACR1"/>
<sequence>MGSYASIMNDAPLNQFEVDLYVKFTTDFPGNITGLPLVTAAQGVVAALPIPDQNEGANVVLDQDSALSALGLDPGDLSLGPLLAATIGMTAIDEGYLSVPRGDVIRTDSLPINSTVYAQVLTVAVNNNFTVVLFAGTHNLTTAGTANGDNRFLLLEGILQGLDTRIVTPLNSTDPAATALIDQYEAMVQSEDTAAFTTKITPNVLPCAFKGIAELD</sequence>